<feature type="transmembrane region" description="Helical" evidence="1">
    <location>
        <begin position="65"/>
        <end position="87"/>
    </location>
</feature>
<keyword evidence="1" id="KW-1133">Transmembrane helix</keyword>
<dbReference type="EMBL" id="SWJQ01002423">
    <property type="protein sequence ID" value="TRZ06526.1"/>
    <property type="molecule type" value="Genomic_DNA"/>
</dbReference>
<evidence type="ECO:0000313" key="2">
    <source>
        <dbReference type="EMBL" id="TRZ06526.1"/>
    </source>
</evidence>
<dbReference type="Proteomes" id="UP000796761">
    <property type="component" value="Unassembled WGS sequence"/>
</dbReference>
<sequence length="90" mass="9863">LLLPAELALLRALRRVLPRAGGLRLEPALCHLLRGQPGRHPPPARAPHLPGAHPQLLPPGEPGGILGAFRGLPGEVLLLLWILWIWIWEL</sequence>
<evidence type="ECO:0000313" key="3">
    <source>
        <dbReference type="Proteomes" id="UP000796761"/>
    </source>
</evidence>
<keyword evidence="3" id="KW-1185">Reference proteome</keyword>
<protein>
    <submittedName>
        <fullName evidence="2">Uncharacterized protein</fullName>
    </submittedName>
</protein>
<proteinExistence type="predicted"/>
<organism evidence="2 3">
    <name type="scientific">Zosterops borbonicus</name>
    <dbReference type="NCBI Taxonomy" id="364589"/>
    <lineage>
        <taxon>Eukaryota</taxon>
        <taxon>Metazoa</taxon>
        <taxon>Chordata</taxon>
        <taxon>Craniata</taxon>
        <taxon>Vertebrata</taxon>
        <taxon>Euteleostomi</taxon>
        <taxon>Archelosauria</taxon>
        <taxon>Archosauria</taxon>
        <taxon>Dinosauria</taxon>
        <taxon>Saurischia</taxon>
        <taxon>Theropoda</taxon>
        <taxon>Coelurosauria</taxon>
        <taxon>Aves</taxon>
        <taxon>Neognathae</taxon>
        <taxon>Neoaves</taxon>
        <taxon>Telluraves</taxon>
        <taxon>Australaves</taxon>
        <taxon>Passeriformes</taxon>
        <taxon>Sylvioidea</taxon>
        <taxon>Zosteropidae</taxon>
        <taxon>Zosterops</taxon>
    </lineage>
</organism>
<name>A0A8K1DA15_9PASS</name>
<keyword evidence="1" id="KW-0812">Transmembrane</keyword>
<reference evidence="2" key="1">
    <citation type="submission" date="2019-04" db="EMBL/GenBank/DDBJ databases">
        <title>Genome assembly of Zosterops borbonicus 15179.</title>
        <authorList>
            <person name="Leroy T."/>
            <person name="Anselmetti Y."/>
            <person name="Tilak M.-K."/>
            <person name="Nabholz B."/>
        </authorList>
    </citation>
    <scope>NUCLEOTIDE SEQUENCE</scope>
    <source>
        <strain evidence="2">HGM_15179</strain>
        <tissue evidence="2">Muscle</tissue>
    </source>
</reference>
<dbReference type="AlphaFoldDB" id="A0A8K1DA15"/>
<gene>
    <name evidence="2" type="ORF">HGM15179_020580</name>
</gene>
<comment type="caution">
    <text evidence="2">The sequence shown here is derived from an EMBL/GenBank/DDBJ whole genome shotgun (WGS) entry which is preliminary data.</text>
</comment>
<keyword evidence="1" id="KW-0472">Membrane</keyword>
<feature type="non-terminal residue" evidence="2">
    <location>
        <position position="90"/>
    </location>
</feature>
<feature type="non-terminal residue" evidence="2">
    <location>
        <position position="1"/>
    </location>
</feature>
<accession>A0A8K1DA15</accession>
<evidence type="ECO:0000256" key="1">
    <source>
        <dbReference type="SAM" id="Phobius"/>
    </source>
</evidence>